<proteinExistence type="predicted"/>
<evidence type="ECO:0000313" key="1">
    <source>
        <dbReference type="EMBL" id="ABO65982.1"/>
    </source>
</evidence>
<reference evidence="1 2" key="1">
    <citation type="journal article" date="2007" name="Proc. Natl. Acad. Sci. U.S.A.">
        <title>Genome and proteome of long-chain alkane degrading Geobacillus thermodenitrificans NG80-2 isolated from a deep-subsurface oil reservoir.</title>
        <authorList>
            <person name="Feng L."/>
            <person name="Wang W."/>
            <person name="Cheng J."/>
            <person name="Ren Y."/>
            <person name="Zhao G."/>
            <person name="Gao C."/>
            <person name="Tang Y."/>
            <person name="Liu X."/>
            <person name="Han W."/>
            <person name="Peng X."/>
            <person name="Liu R."/>
            <person name="Wang L."/>
        </authorList>
    </citation>
    <scope>NUCLEOTIDE SEQUENCE [LARGE SCALE GENOMIC DNA]</scope>
    <source>
        <strain evidence="1 2">NG80-2</strain>
    </source>
</reference>
<name>A4IKX8_GEOTN</name>
<organism evidence="1 2">
    <name type="scientific">Geobacillus thermodenitrificans (strain NG80-2)</name>
    <dbReference type="NCBI Taxonomy" id="420246"/>
    <lineage>
        <taxon>Bacteria</taxon>
        <taxon>Bacillati</taxon>
        <taxon>Bacillota</taxon>
        <taxon>Bacilli</taxon>
        <taxon>Bacillales</taxon>
        <taxon>Anoxybacillaceae</taxon>
        <taxon>Geobacillus</taxon>
    </lineage>
</organism>
<protein>
    <submittedName>
        <fullName evidence="1">Uncharacterized protein</fullName>
    </submittedName>
</protein>
<evidence type="ECO:0000313" key="2">
    <source>
        <dbReference type="Proteomes" id="UP000001578"/>
    </source>
</evidence>
<gene>
    <name evidence="1" type="ordered locus">GTNG_0600</name>
</gene>
<accession>A4IKX8</accession>
<dbReference type="Proteomes" id="UP000001578">
    <property type="component" value="Chromosome"/>
</dbReference>
<dbReference type="KEGG" id="gtn:GTNG_0600"/>
<dbReference type="AlphaFoldDB" id="A4IKX8"/>
<sequence length="162" mass="18670">MHTAFPHFSCDTAITNDRFEHSWMSIKRSFDFNRGNVFFSTNNILFSADDIIMSCRHISCMQPTVASSFFQSPLAAGNHLTDYPSTLQHFLSVIVDDFHFASDHRIAGFCFLPLLLFSRHSDGYAQSGTFISPTIYFRKFPITLYSEDRKKRKRRSFSLSTV</sequence>
<dbReference type="EMBL" id="CP000557">
    <property type="protein sequence ID" value="ABO65982.1"/>
    <property type="molecule type" value="Genomic_DNA"/>
</dbReference>
<dbReference type="HOGENOM" id="CLU_1633047_0_0_9"/>